<keyword evidence="3" id="KW-1185">Reference proteome</keyword>
<proteinExistence type="predicted"/>
<evidence type="ECO:0000313" key="2">
    <source>
        <dbReference type="EMBL" id="TRX91836.1"/>
    </source>
</evidence>
<accession>A0A553HV54</accession>
<dbReference type="AlphaFoldDB" id="A0A553HV54"/>
<dbReference type="OrthoDB" id="6133115at2759"/>
<sequence length="213" mass="24508">MSPTFPESRIGEEADIDFNYLLDVFGRLRIWGEQTKASLAPNARGSLDDFLRNEERLRQEVQEVLEQLEIQLSLAVSVAKEACQQHPTLDDDVSDRMISDSDYSSENGSEDNINHRSARPKVSKLSIIVSHIFEHVQLFYHFSSLLRRPGLKGRYLRHNDSENQSIATIFDLRHIEEKLRHWHQQAGEGLNDVSPEEEKAVIEQTISKWVPDS</sequence>
<feature type="compositionally biased region" description="Polar residues" evidence="1">
    <location>
        <begin position="101"/>
        <end position="111"/>
    </location>
</feature>
<reference evidence="3" key="1">
    <citation type="submission" date="2019-06" db="EMBL/GenBank/DDBJ databases">
        <title>Draft genome sequence of the griseofulvin-producing fungus Xylaria cubensis strain G536.</title>
        <authorList>
            <person name="Mead M.E."/>
            <person name="Raja H.A."/>
            <person name="Steenwyk J.L."/>
            <person name="Knowles S.L."/>
            <person name="Oberlies N.H."/>
            <person name="Rokas A."/>
        </authorList>
    </citation>
    <scope>NUCLEOTIDE SEQUENCE [LARGE SCALE GENOMIC DNA]</scope>
    <source>
        <strain evidence="3">G536</strain>
    </source>
</reference>
<dbReference type="EMBL" id="VFLP01000041">
    <property type="protein sequence ID" value="TRX91836.1"/>
    <property type="molecule type" value="Genomic_DNA"/>
</dbReference>
<comment type="caution">
    <text evidence="2">The sequence shown here is derived from an EMBL/GenBank/DDBJ whole genome shotgun (WGS) entry which is preliminary data.</text>
</comment>
<gene>
    <name evidence="2" type="ORF">FHL15_007155</name>
</gene>
<protein>
    <submittedName>
        <fullName evidence="2">Uncharacterized protein</fullName>
    </submittedName>
</protein>
<organism evidence="2 3">
    <name type="scientific">Xylaria flabelliformis</name>
    <dbReference type="NCBI Taxonomy" id="2512241"/>
    <lineage>
        <taxon>Eukaryota</taxon>
        <taxon>Fungi</taxon>
        <taxon>Dikarya</taxon>
        <taxon>Ascomycota</taxon>
        <taxon>Pezizomycotina</taxon>
        <taxon>Sordariomycetes</taxon>
        <taxon>Xylariomycetidae</taxon>
        <taxon>Xylariales</taxon>
        <taxon>Xylariaceae</taxon>
        <taxon>Xylaria</taxon>
    </lineage>
</organism>
<feature type="region of interest" description="Disordered" evidence="1">
    <location>
        <begin position="89"/>
        <end position="116"/>
    </location>
</feature>
<dbReference type="STRING" id="2512241.A0A553HV54"/>
<evidence type="ECO:0000313" key="3">
    <source>
        <dbReference type="Proteomes" id="UP000319160"/>
    </source>
</evidence>
<dbReference type="Proteomes" id="UP000319160">
    <property type="component" value="Unassembled WGS sequence"/>
</dbReference>
<evidence type="ECO:0000256" key="1">
    <source>
        <dbReference type="SAM" id="MobiDB-lite"/>
    </source>
</evidence>
<name>A0A553HV54_9PEZI</name>